<gene>
    <name evidence="2" type="ORF">PMIN01_13570</name>
</gene>
<dbReference type="AlphaFoldDB" id="A0A9P6KJ60"/>
<organism evidence="2 3">
    <name type="scientific">Paraphaeosphaeria minitans</name>
    <dbReference type="NCBI Taxonomy" id="565426"/>
    <lineage>
        <taxon>Eukaryota</taxon>
        <taxon>Fungi</taxon>
        <taxon>Dikarya</taxon>
        <taxon>Ascomycota</taxon>
        <taxon>Pezizomycotina</taxon>
        <taxon>Dothideomycetes</taxon>
        <taxon>Pleosporomycetidae</taxon>
        <taxon>Pleosporales</taxon>
        <taxon>Massarineae</taxon>
        <taxon>Didymosphaeriaceae</taxon>
        <taxon>Paraphaeosphaeria</taxon>
    </lineage>
</organism>
<dbReference type="Proteomes" id="UP000756921">
    <property type="component" value="Unassembled WGS sequence"/>
</dbReference>
<reference evidence="2" key="1">
    <citation type="journal article" date="2020" name="Mol. Plant Microbe Interact.">
        <title>Genome Sequence of the Biocontrol Agent Coniothyrium minitans strain Conio (IMI 134523).</title>
        <authorList>
            <person name="Patel D."/>
            <person name="Shittu T.A."/>
            <person name="Baroncelli R."/>
            <person name="Muthumeenakshi S."/>
            <person name="Osborne T.H."/>
            <person name="Janganan T.K."/>
            <person name="Sreenivasaprasad S."/>
        </authorList>
    </citation>
    <scope>NUCLEOTIDE SEQUENCE</scope>
    <source>
        <strain evidence="2">Conio</strain>
    </source>
</reference>
<proteinExistence type="predicted"/>
<comment type="caution">
    <text evidence="2">The sequence shown here is derived from an EMBL/GenBank/DDBJ whole genome shotgun (WGS) entry which is preliminary data.</text>
</comment>
<sequence>MVEGKRKASWGSLPLFAGEGWAARNNVFATDRLSAARLELVPLVIDPHKRNERFLYYSQLHPSAPPNRRACPSYPSTPAQLKAADPKRRRACCLN</sequence>
<dbReference type="EMBL" id="WJXW01000020">
    <property type="protein sequence ID" value="KAF9728437.1"/>
    <property type="molecule type" value="Genomic_DNA"/>
</dbReference>
<protein>
    <submittedName>
        <fullName evidence="2">Uncharacterized protein</fullName>
    </submittedName>
</protein>
<evidence type="ECO:0000313" key="3">
    <source>
        <dbReference type="Proteomes" id="UP000756921"/>
    </source>
</evidence>
<evidence type="ECO:0000313" key="2">
    <source>
        <dbReference type="EMBL" id="KAF9728437.1"/>
    </source>
</evidence>
<accession>A0A9P6KJ60</accession>
<keyword evidence="3" id="KW-1185">Reference proteome</keyword>
<evidence type="ECO:0000256" key="1">
    <source>
        <dbReference type="SAM" id="MobiDB-lite"/>
    </source>
</evidence>
<feature type="region of interest" description="Disordered" evidence="1">
    <location>
        <begin position="64"/>
        <end position="95"/>
    </location>
</feature>
<name>A0A9P6KJ60_9PLEO</name>